<keyword evidence="4" id="KW-0175">Coiled coil</keyword>
<keyword evidence="6" id="KW-0255">Endonuclease</keyword>
<dbReference type="AlphaFoldDB" id="A0A1I4GV82"/>
<evidence type="ECO:0000313" key="6">
    <source>
        <dbReference type="EMBL" id="SFL33036.1"/>
    </source>
</evidence>
<evidence type="ECO:0000256" key="1">
    <source>
        <dbReference type="ARBA" id="ARBA00006429"/>
    </source>
</evidence>
<dbReference type="STRING" id="52441.SAMN05216302_106214"/>
<accession>A0A1I4GV82</accession>
<keyword evidence="3" id="KW-0378">Hydrolase</keyword>
<dbReference type="PANTHER" id="PTHR33607:SF2">
    <property type="entry name" value="ENDONUCLEASE-1"/>
    <property type="match status" value="1"/>
</dbReference>
<feature type="coiled-coil region" evidence="4">
    <location>
        <begin position="266"/>
        <end position="293"/>
    </location>
</feature>
<dbReference type="Proteomes" id="UP000199533">
    <property type="component" value="Unassembled WGS sequence"/>
</dbReference>
<dbReference type="GO" id="GO:0004519">
    <property type="term" value="F:endonuclease activity"/>
    <property type="evidence" value="ECO:0007669"/>
    <property type="project" value="UniProtKB-KW"/>
</dbReference>
<dbReference type="EMBL" id="FOSP01000062">
    <property type="protein sequence ID" value="SFL33036.1"/>
    <property type="molecule type" value="Genomic_DNA"/>
</dbReference>
<sequence>MKTFVAISLMLLSLFSYAGPLPPNDLSGETLRTWLQDNWHKGKHNDLGYNEARRAMYSFIDVGEDGMVTGVYTGFKQASKDTTFLNPINAEHTIPQSWFDRKPPMKSDLHHLFPTHKDVNSARSNSPFGEIDDDTTEKWYIASGAGLKKITHIPATEIDSYSESRGGEVFEPREDHKGNLARAAYYFYTMYPDSAGDITKLANKDVLFQWHLDDPVDDAEKIRNDRIEQKQGNRNPYIDHPEIVARAWGHENTTGTVPDPDITGNINSLKTEIANMEAALAKLKAELARLQNSLTD</sequence>
<evidence type="ECO:0000256" key="5">
    <source>
        <dbReference type="SAM" id="SignalP"/>
    </source>
</evidence>
<keyword evidence="5" id="KW-0732">Signal</keyword>
<keyword evidence="2" id="KW-0540">Nuclease</keyword>
<evidence type="ECO:0000256" key="3">
    <source>
        <dbReference type="ARBA" id="ARBA00022801"/>
    </source>
</evidence>
<gene>
    <name evidence="6" type="ORF">SAMN05216302_106214</name>
</gene>
<protein>
    <submittedName>
        <fullName evidence="6">Endonuclease I</fullName>
    </submittedName>
</protein>
<feature type="signal peptide" evidence="5">
    <location>
        <begin position="1"/>
        <end position="18"/>
    </location>
</feature>
<proteinExistence type="inferred from homology"/>
<keyword evidence="7" id="KW-1185">Reference proteome</keyword>
<dbReference type="InterPro" id="IPR044925">
    <property type="entry name" value="His-Me_finger_sf"/>
</dbReference>
<dbReference type="RefSeq" id="WP_090703419.1">
    <property type="nucleotide sequence ID" value="NZ_FOSP01000062.1"/>
</dbReference>
<organism evidence="6 7">
    <name type="scientific">Nitrosomonas aestuarii</name>
    <dbReference type="NCBI Taxonomy" id="52441"/>
    <lineage>
        <taxon>Bacteria</taxon>
        <taxon>Pseudomonadati</taxon>
        <taxon>Pseudomonadota</taxon>
        <taxon>Betaproteobacteria</taxon>
        <taxon>Nitrosomonadales</taxon>
        <taxon>Nitrosomonadaceae</taxon>
        <taxon>Nitrosomonas</taxon>
    </lineage>
</organism>
<dbReference type="InterPro" id="IPR007346">
    <property type="entry name" value="Endonuclease-I"/>
</dbReference>
<dbReference type="GO" id="GO:0016787">
    <property type="term" value="F:hydrolase activity"/>
    <property type="evidence" value="ECO:0007669"/>
    <property type="project" value="UniProtKB-KW"/>
</dbReference>
<evidence type="ECO:0000256" key="2">
    <source>
        <dbReference type="ARBA" id="ARBA00022722"/>
    </source>
</evidence>
<evidence type="ECO:0000313" key="7">
    <source>
        <dbReference type="Proteomes" id="UP000199533"/>
    </source>
</evidence>
<comment type="similarity">
    <text evidence="1">Belongs to the EndA/NucM nuclease family.</text>
</comment>
<feature type="chain" id="PRO_5011618689" evidence="5">
    <location>
        <begin position="19"/>
        <end position="296"/>
    </location>
</feature>
<reference evidence="7" key="1">
    <citation type="submission" date="2016-10" db="EMBL/GenBank/DDBJ databases">
        <authorList>
            <person name="Varghese N."/>
            <person name="Submissions S."/>
        </authorList>
    </citation>
    <scope>NUCLEOTIDE SEQUENCE [LARGE SCALE GENOMIC DNA]</scope>
    <source>
        <strain evidence="7">Nm69</strain>
    </source>
</reference>
<name>A0A1I4GV82_9PROT</name>
<dbReference type="SUPFAM" id="SSF54060">
    <property type="entry name" value="His-Me finger endonucleases"/>
    <property type="match status" value="1"/>
</dbReference>
<evidence type="ECO:0000256" key="4">
    <source>
        <dbReference type="SAM" id="Coils"/>
    </source>
</evidence>
<dbReference type="Pfam" id="PF04231">
    <property type="entry name" value="Endonuclease_1"/>
    <property type="match status" value="1"/>
</dbReference>
<dbReference type="OrthoDB" id="513782at2"/>
<dbReference type="PANTHER" id="PTHR33607">
    <property type="entry name" value="ENDONUCLEASE-1"/>
    <property type="match status" value="1"/>
</dbReference>